<dbReference type="RefSeq" id="WP_313994581.1">
    <property type="nucleotide sequence ID" value="NZ_JASJOR010000019.1"/>
</dbReference>
<evidence type="ECO:0000313" key="4">
    <source>
        <dbReference type="Proteomes" id="UP001228581"/>
    </source>
</evidence>
<protein>
    <recommendedName>
        <fullName evidence="5">Leucine-rich repeat domain-containing protein</fullName>
    </recommendedName>
</protein>
<gene>
    <name evidence="3" type="ORF">QNI19_08560</name>
</gene>
<evidence type="ECO:0000256" key="1">
    <source>
        <dbReference type="ARBA" id="ARBA00022614"/>
    </source>
</evidence>
<dbReference type="InterPro" id="IPR032675">
    <property type="entry name" value="LRR_dom_sf"/>
</dbReference>
<keyword evidence="4" id="KW-1185">Reference proteome</keyword>
<dbReference type="Gene3D" id="3.80.10.10">
    <property type="entry name" value="Ribonuclease Inhibitor"/>
    <property type="match status" value="2"/>
</dbReference>
<proteinExistence type="predicted"/>
<accession>A0ABT7CHI5</accession>
<dbReference type="SUPFAM" id="SSF52058">
    <property type="entry name" value="L domain-like"/>
    <property type="match status" value="1"/>
</dbReference>
<name>A0ABT7CHI5_9BACT</name>
<evidence type="ECO:0008006" key="5">
    <source>
        <dbReference type="Google" id="ProtNLM"/>
    </source>
</evidence>
<comment type="caution">
    <text evidence="3">The sequence shown here is derived from an EMBL/GenBank/DDBJ whole genome shotgun (WGS) entry which is preliminary data.</text>
</comment>
<dbReference type="InterPro" id="IPR050836">
    <property type="entry name" value="SDS22/Internalin_LRR"/>
</dbReference>
<organism evidence="3 4">
    <name type="scientific">Xanthocytophaga flava</name>
    <dbReference type="NCBI Taxonomy" id="3048013"/>
    <lineage>
        <taxon>Bacteria</taxon>
        <taxon>Pseudomonadati</taxon>
        <taxon>Bacteroidota</taxon>
        <taxon>Cytophagia</taxon>
        <taxon>Cytophagales</taxon>
        <taxon>Rhodocytophagaceae</taxon>
        <taxon>Xanthocytophaga</taxon>
    </lineage>
</organism>
<keyword evidence="1" id="KW-0433">Leucine-rich repeat</keyword>
<sequence>MRRKRSHSWWDSLSKEWKHHLLDNCGYSEKSVTEENLSSVINQVLCITHLHIGGNYTSAYIDTLEPLRRLTYLEDLDCSFQEFSSFEPLSQLQYLKTIEASDIHANDYKYLSRLNNLKTFSVACYRPASIAPLAQLPQLQQLTCELNTLLHEPGKGMEELALFTQLQKLSCGYNKVVTSLHFLREYTQLQQLSIRLSLIEKLSGIEVLNGTLEHLDAANSRLQTLEGIQELKTLKKLNLKQSPITSLEPLVHLPQLTHLDLDEVKPISFAFLKELSQLQEVTLTLMQDVELPDLGHLSCLKSLSIDTKEDIELSWLRKLTQLEYLSLPEALVEKYFSVIREMKTLRKVRLGWVIPSGEIEKRLQEALPLYSVV</sequence>
<dbReference type="Proteomes" id="UP001228581">
    <property type="component" value="Unassembled WGS sequence"/>
</dbReference>
<keyword evidence="2" id="KW-0677">Repeat</keyword>
<evidence type="ECO:0000256" key="2">
    <source>
        <dbReference type="ARBA" id="ARBA00022737"/>
    </source>
</evidence>
<dbReference type="PANTHER" id="PTHR46652">
    <property type="entry name" value="LEUCINE-RICH REPEAT AND IQ DOMAIN-CONTAINING PROTEIN 1-RELATED"/>
    <property type="match status" value="1"/>
</dbReference>
<dbReference type="EMBL" id="JASJOT010000004">
    <property type="protein sequence ID" value="MDJ1492981.1"/>
    <property type="molecule type" value="Genomic_DNA"/>
</dbReference>
<evidence type="ECO:0000313" key="3">
    <source>
        <dbReference type="EMBL" id="MDJ1492981.1"/>
    </source>
</evidence>
<dbReference type="InterPro" id="IPR001611">
    <property type="entry name" value="Leu-rich_rpt"/>
</dbReference>
<dbReference type="PANTHER" id="PTHR46652:SF8">
    <property type="entry name" value="LEUCINE RICH REPEAT CONTAINING 23"/>
    <property type="match status" value="1"/>
</dbReference>
<dbReference type="PROSITE" id="PS51450">
    <property type="entry name" value="LRR"/>
    <property type="match status" value="1"/>
</dbReference>
<reference evidence="3 4" key="1">
    <citation type="submission" date="2023-05" db="EMBL/GenBank/DDBJ databases">
        <authorList>
            <person name="Zhang X."/>
        </authorList>
    </citation>
    <scope>NUCLEOTIDE SEQUENCE [LARGE SCALE GENOMIC DNA]</scope>
    <source>
        <strain evidence="3 4">DM2B3-1</strain>
    </source>
</reference>